<dbReference type="AlphaFoldDB" id="A0A1B6JGU4"/>
<proteinExistence type="predicted"/>
<evidence type="ECO:0000313" key="1">
    <source>
        <dbReference type="EMBL" id="JAS98536.1"/>
    </source>
</evidence>
<reference evidence="1" key="1">
    <citation type="submission" date="2015-11" db="EMBL/GenBank/DDBJ databases">
        <title>De novo transcriptome assembly of four potential Pierce s Disease insect vectors from Arizona vineyards.</title>
        <authorList>
            <person name="Tassone E.E."/>
        </authorList>
    </citation>
    <scope>NUCLEOTIDE SEQUENCE</scope>
</reference>
<dbReference type="PANTHER" id="PTHR31511">
    <property type="entry name" value="PROTEIN CBG23764"/>
    <property type="match status" value="1"/>
</dbReference>
<feature type="non-terminal residue" evidence="1">
    <location>
        <position position="1"/>
    </location>
</feature>
<protein>
    <submittedName>
        <fullName evidence="1">Uncharacterized protein</fullName>
    </submittedName>
</protein>
<gene>
    <name evidence="1" type="ORF">g.2286</name>
</gene>
<name>A0A1B6JGU4_9HEMI</name>
<organism evidence="1">
    <name type="scientific">Homalodisca liturata</name>
    <dbReference type="NCBI Taxonomy" id="320908"/>
    <lineage>
        <taxon>Eukaryota</taxon>
        <taxon>Metazoa</taxon>
        <taxon>Ecdysozoa</taxon>
        <taxon>Arthropoda</taxon>
        <taxon>Hexapoda</taxon>
        <taxon>Insecta</taxon>
        <taxon>Pterygota</taxon>
        <taxon>Neoptera</taxon>
        <taxon>Paraneoptera</taxon>
        <taxon>Hemiptera</taxon>
        <taxon>Auchenorrhyncha</taxon>
        <taxon>Membracoidea</taxon>
        <taxon>Cicadellidae</taxon>
        <taxon>Cicadellinae</taxon>
        <taxon>Proconiini</taxon>
        <taxon>Homalodisca</taxon>
    </lineage>
</organism>
<dbReference type="EMBL" id="GECU01009170">
    <property type="protein sequence ID" value="JAS98536.1"/>
    <property type="molecule type" value="Transcribed_RNA"/>
</dbReference>
<accession>A0A1B6JGU4</accession>
<dbReference type="PANTHER" id="PTHR31511:SF12">
    <property type="entry name" value="RHO TERMINATION FACTOR N-TERMINAL DOMAIN-CONTAINING PROTEIN"/>
    <property type="match status" value="1"/>
</dbReference>
<sequence>KCFVWSVLVALHPVKRQANPERIHHYQQLEHELDTYLDGITFSVSLDNVNVYSYDSKLVVYPLYVTREEKDTHVDMLYMKDGNNSHYCLIRDLSRLVRSQITNQDNDLVVLALLTTLWHGRPTEQTQRRL</sequence>